<dbReference type="PANTHER" id="PTHR46832">
    <property type="entry name" value="5'-METHYLTHIOADENOSINE/S-ADENOSYLHOMOCYSTEINE NUCLEOSIDASE"/>
    <property type="match status" value="1"/>
</dbReference>
<dbReference type="AlphaFoldDB" id="A0AAU7NTE1"/>
<dbReference type="KEGG" id="mech:Q9L42_016195"/>
<evidence type="ECO:0000259" key="1">
    <source>
        <dbReference type="Pfam" id="PF01048"/>
    </source>
</evidence>
<dbReference type="EMBL" id="CP157743">
    <property type="protein sequence ID" value="XBS19881.1"/>
    <property type="molecule type" value="Genomic_DNA"/>
</dbReference>
<dbReference type="GO" id="GO:0008782">
    <property type="term" value="F:adenosylhomocysteine nucleosidase activity"/>
    <property type="evidence" value="ECO:0007669"/>
    <property type="project" value="TreeGrafter"/>
</dbReference>
<dbReference type="InterPro" id="IPR000845">
    <property type="entry name" value="Nucleoside_phosphorylase_d"/>
</dbReference>
<dbReference type="InterPro" id="IPR017831">
    <property type="entry name" value="Hopanoid-assoc_phosphoryl_HpnG"/>
</dbReference>
<dbReference type="InterPro" id="IPR035994">
    <property type="entry name" value="Nucleoside_phosphorylase_sf"/>
</dbReference>
<sequence length="240" mass="25422">MITGIIVALPEELGTLVSGKVEKGHYAPLTNDILVAHGGAGAENARAAAELLIDRGANKLISWGCAAALSAELMPGSLVIADVVKADDQPAIDCDRDWIDHVRSIIGSELSINIGSLTTSATLVADRNKKRTIYEKTGSLALDMESYAIAETATKAGLPFLAIRTIADPVSMSLPQAVSHALNAEGEVELPKLIGYVLTHPSEIPSLITLGRHFNAAKKTLRSIAKYLGKITEFSQLQTD</sequence>
<dbReference type="RefSeq" id="WP_305907379.1">
    <property type="nucleotide sequence ID" value="NZ_CP157743.1"/>
</dbReference>
<evidence type="ECO:0000313" key="3">
    <source>
        <dbReference type="Proteomes" id="UP001225378"/>
    </source>
</evidence>
<keyword evidence="3" id="KW-1185">Reference proteome</keyword>
<dbReference type="GO" id="GO:0008930">
    <property type="term" value="F:methylthioadenosine nucleosidase activity"/>
    <property type="evidence" value="ECO:0007669"/>
    <property type="project" value="TreeGrafter"/>
</dbReference>
<dbReference type="GO" id="GO:0009116">
    <property type="term" value="P:nucleoside metabolic process"/>
    <property type="evidence" value="ECO:0007669"/>
    <property type="project" value="InterPro"/>
</dbReference>
<dbReference type="CDD" id="cd17768">
    <property type="entry name" value="adenosylhopane_nucleosidase_HpnG-like"/>
    <property type="match status" value="1"/>
</dbReference>
<dbReference type="Proteomes" id="UP001225378">
    <property type="component" value="Chromosome"/>
</dbReference>
<dbReference type="PANTHER" id="PTHR46832:SF1">
    <property type="entry name" value="5'-METHYLTHIOADENOSINE_S-ADENOSYLHOMOCYSTEINE NUCLEOSIDASE"/>
    <property type="match status" value="1"/>
</dbReference>
<dbReference type="GO" id="GO:0005829">
    <property type="term" value="C:cytosol"/>
    <property type="evidence" value="ECO:0007669"/>
    <property type="project" value="TreeGrafter"/>
</dbReference>
<evidence type="ECO:0000313" key="2">
    <source>
        <dbReference type="EMBL" id="XBS19881.1"/>
    </source>
</evidence>
<organism evidence="2 3">
    <name type="scientific">Methylomarinum roseum</name>
    <dbReference type="NCBI Taxonomy" id="3067653"/>
    <lineage>
        <taxon>Bacteria</taxon>
        <taxon>Pseudomonadati</taxon>
        <taxon>Pseudomonadota</taxon>
        <taxon>Gammaproteobacteria</taxon>
        <taxon>Methylococcales</taxon>
        <taxon>Methylococcaceae</taxon>
        <taxon>Methylomarinum</taxon>
    </lineage>
</organism>
<accession>A0AAU7NTE1</accession>
<gene>
    <name evidence="2" type="ORF">Q9L42_016195</name>
</gene>
<dbReference type="Gene3D" id="3.40.50.1580">
    <property type="entry name" value="Nucleoside phosphorylase domain"/>
    <property type="match status" value="1"/>
</dbReference>
<feature type="domain" description="Nucleoside phosphorylase" evidence="1">
    <location>
        <begin position="8"/>
        <end position="169"/>
    </location>
</feature>
<proteinExistence type="predicted"/>
<dbReference type="NCBIfam" id="TIGR03468">
    <property type="entry name" value="HpnG"/>
    <property type="match status" value="1"/>
</dbReference>
<dbReference type="Pfam" id="PF01048">
    <property type="entry name" value="PNP_UDP_1"/>
    <property type="match status" value="1"/>
</dbReference>
<dbReference type="SUPFAM" id="SSF53167">
    <property type="entry name" value="Purine and uridine phosphorylases"/>
    <property type="match status" value="1"/>
</dbReference>
<reference evidence="2 3" key="1">
    <citation type="journal article" date="2024" name="Microbiology">
        <title>Methylomarinum rosea sp. nov., a novel halophilic methanotrophic bacterium from the hypersaline Lake Elton.</title>
        <authorList>
            <person name="Suleimanov R.Z."/>
            <person name="Oshkin I.Y."/>
            <person name="Danilova O.V."/>
            <person name="Suzina N.E."/>
            <person name="Dedysh S.N."/>
        </authorList>
    </citation>
    <scope>NUCLEOTIDE SEQUENCE [LARGE SCALE GENOMIC DNA]</scope>
    <source>
        <strain evidence="2 3">Ch1-1</strain>
    </source>
</reference>
<dbReference type="GO" id="GO:0019284">
    <property type="term" value="P:L-methionine salvage from S-adenosylmethionine"/>
    <property type="evidence" value="ECO:0007669"/>
    <property type="project" value="TreeGrafter"/>
</dbReference>
<protein>
    <submittedName>
        <fullName evidence="2">Phosphorylase</fullName>
    </submittedName>
</protein>
<name>A0AAU7NTE1_9GAMM</name>